<dbReference type="SUPFAM" id="SSF51011">
    <property type="entry name" value="Glycosyl hydrolase domain"/>
    <property type="match status" value="1"/>
</dbReference>
<keyword evidence="12" id="KW-1133">Transmembrane helix</keyword>
<evidence type="ECO:0000259" key="13">
    <source>
        <dbReference type="SMART" id="SM01029"/>
    </source>
</evidence>
<dbReference type="GO" id="GO:0022857">
    <property type="term" value="F:transmembrane transporter activity"/>
    <property type="evidence" value="ECO:0007669"/>
    <property type="project" value="InterPro"/>
</dbReference>
<dbReference type="InterPro" id="IPR031330">
    <property type="entry name" value="Gly_Hdrlase_35_cat"/>
</dbReference>
<dbReference type="Gene3D" id="1.20.1250.20">
    <property type="entry name" value="MFS general substrate transporter like domains"/>
    <property type="match status" value="1"/>
</dbReference>
<dbReference type="InterPro" id="IPR018954">
    <property type="entry name" value="Betagal_dom2"/>
</dbReference>
<evidence type="ECO:0000256" key="2">
    <source>
        <dbReference type="ARBA" id="ARBA00004141"/>
    </source>
</evidence>
<organism evidence="14 15">
    <name type="scientific">Didymella glomerata</name>
    <dbReference type="NCBI Taxonomy" id="749621"/>
    <lineage>
        <taxon>Eukaryota</taxon>
        <taxon>Fungi</taxon>
        <taxon>Dikarya</taxon>
        <taxon>Ascomycota</taxon>
        <taxon>Pezizomycotina</taxon>
        <taxon>Dothideomycetes</taxon>
        <taxon>Pleosporomycetidae</taxon>
        <taxon>Pleosporales</taxon>
        <taxon>Pleosporineae</taxon>
        <taxon>Didymellaceae</taxon>
        <taxon>Didymella</taxon>
    </lineage>
</organism>
<dbReference type="InterPro" id="IPR011701">
    <property type="entry name" value="MFS"/>
</dbReference>
<keyword evidence="15" id="KW-1185">Reference proteome</keyword>
<dbReference type="SMART" id="SM01029">
    <property type="entry name" value="BetaGal_dom2"/>
    <property type="match status" value="1"/>
</dbReference>
<keyword evidence="12" id="KW-0472">Membrane</keyword>
<evidence type="ECO:0000256" key="12">
    <source>
        <dbReference type="SAM" id="Phobius"/>
    </source>
</evidence>
<protein>
    <recommendedName>
        <fullName evidence="4 9">Beta-galactosidase</fullName>
        <ecNumber evidence="4 9">3.2.1.23</ecNumber>
    </recommendedName>
</protein>
<dbReference type="OrthoDB" id="1657402at2759"/>
<comment type="caution">
    <text evidence="14">The sequence shown here is derived from an EMBL/GenBank/DDBJ whole genome shotgun (WGS) entry which is preliminary data.</text>
</comment>
<feature type="transmembrane region" description="Helical" evidence="12">
    <location>
        <begin position="202"/>
        <end position="221"/>
    </location>
</feature>
<dbReference type="Pfam" id="PF07690">
    <property type="entry name" value="MFS_1"/>
    <property type="match status" value="1"/>
</dbReference>
<dbReference type="InterPro" id="IPR036833">
    <property type="entry name" value="BetaGal_dom3_sf"/>
</dbReference>
<comment type="catalytic activity">
    <reaction evidence="1 9">
        <text>Hydrolysis of terminal non-reducing beta-D-galactose residues in beta-D-galactosides.</text>
        <dbReference type="EC" id="3.2.1.23"/>
    </reaction>
</comment>
<evidence type="ECO:0000256" key="8">
    <source>
        <dbReference type="ARBA" id="ARBA00023295"/>
    </source>
</evidence>
<dbReference type="Gene3D" id="2.102.20.10">
    <property type="entry name" value="Beta-galactosidase, domain 2"/>
    <property type="match status" value="1"/>
</dbReference>
<dbReference type="PANTHER" id="PTHR23421">
    <property type="entry name" value="BETA-GALACTOSIDASE RELATED"/>
    <property type="match status" value="1"/>
</dbReference>
<evidence type="ECO:0000256" key="7">
    <source>
        <dbReference type="ARBA" id="ARBA00023180"/>
    </source>
</evidence>
<dbReference type="SUPFAM" id="SSF117100">
    <property type="entry name" value="Beta-galactosidase LacA, domain 3"/>
    <property type="match status" value="1"/>
</dbReference>
<dbReference type="EC" id="3.2.1.23" evidence="4 9"/>
<dbReference type="FunFam" id="2.102.20.10:FF:000001">
    <property type="entry name" value="Beta-galactosidase A"/>
    <property type="match status" value="1"/>
</dbReference>
<sequence>MAVLQESDRAQDARETTPLLSRAKSEEAEVEARGISVKWRLMFCAFLVSLSFGITQVPMLFVFRLMTCDAYYEDPHHVRDPTAKDVCAKHVIEASTARNVAFLAASTTLFGLVNLLVTGWTIKRLGVKRALIIQIFWPAVRLLVQNIGISKGSSAGVLIMQASQIITIVGGPNGYVLALNSFVADVVEHEGRTGALGRLQGCMYFGAAVGFLIGGLIGEAFGIATPFRVTAILFLLSCAYVAVCLPSTPPQEKEESQAHQPATGLGRFFGPLRIFAPQQWTVADGRKSTQFGALTLGLGVFLGILATGYIPTLLQMYATDVFEFGTRANGWLIFMYSLLRGGFLSFVFPRIIAAGRKWLEPSSAPVKESAEDEPLLIDARLPTSPNEIGPIDPMDNDVEPTGPPEPKDKQTFAFDLMYARFSLLLDGQPFFQWRLELQLPSKGTILQMLPESQRVDALSGITLVENIARLSTTAVFGLVFAALAKNYIEHITPIIAKAQITNGGPVILFQPENEYSAGANNVTFPDADYMNHLMKQFRDLGINVPLINNVAWPSGINAPGTAAAVDIYGHDAYPLGMNCTDPTYWIDDALPTSWRKTHLEQSPNTPYMLVEYQGGAYQPWGGDGFEKCAEFTNHEFERVFYKNNIAAGATIFNVYDYGAAITEERQIHREKYSEAKLIANFVHASPALASAVPGFNSSGIYTDSEDITTTPLFGNKTNFYVTRQTKYNSVASAAYRLKVQTSAGNLTLPQLGGQLSIHGRDSKIHVTDYDVGGFNLLYSTAEIFTWKKYGSRSVVVVYGGPNEQHELAVSKTSGATAVEGSGVKFANRNGNTIINWQTGSKRRVVRVGSDLYIVIISRNEAYNYWTVSTLPAGAAYSHNYTPSSDLIVRAGYLIRSASISNDKIGLVGDINATTTIEVIGGAHKNIKGVTWNGRDLNARLDRNGFLSGSISFSSPKIEIPDLSALRWKSIDALPELQPDYDDSGWTNADRTRTNNTYWNLTTPTVLWGAEYGYNTGSLIFRGHFAATGDETVLYLNVSGGTAFAFSAWVNSTFLSSWTGTGDAAIANRTLSLPRLQRGSNYVLTILVDHMGHNGNWVVGYNEMKTPRGILGYTFPSHTPTSSNSSRADDGIRWKITGNLGGEDYRGGPRGPLNEGALYPERNGFHLPSAPTESWVSGAGPASGLSKPGVRFYQTTFALDIPKGWDVPLSFIFNGDEFTGQGRGWRAQLWVNGYQFGKFSNGIGPQRRFPVPEGIFNHRGENTVAISIWALEEDGATPESIELVAGMAVQSGYGEIALSPMTGWEEREGAY</sequence>
<keyword evidence="12" id="KW-0812">Transmembrane</keyword>
<dbReference type="Pfam" id="PF10435">
    <property type="entry name" value="BetaGal_dom2"/>
    <property type="match status" value="1"/>
</dbReference>
<comment type="similarity">
    <text evidence="3 10">Belongs to the glycosyl hydrolase 35 family.</text>
</comment>
<feature type="region of interest" description="Disordered" evidence="11">
    <location>
        <begin position="1"/>
        <end position="20"/>
    </location>
</feature>
<dbReference type="PROSITE" id="PS01182">
    <property type="entry name" value="GLYCOSYL_HYDROL_F35"/>
    <property type="match status" value="1"/>
</dbReference>
<comment type="subcellular location">
    <subcellularLocation>
        <location evidence="2">Membrane</location>
        <topology evidence="2">Multi-pass membrane protein</topology>
    </subcellularLocation>
</comment>
<evidence type="ECO:0000313" key="14">
    <source>
        <dbReference type="EMBL" id="KAJ4340882.1"/>
    </source>
</evidence>
<evidence type="ECO:0000256" key="11">
    <source>
        <dbReference type="SAM" id="MobiDB-lite"/>
    </source>
</evidence>
<dbReference type="InterPro" id="IPR036259">
    <property type="entry name" value="MFS_trans_sf"/>
</dbReference>
<dbReference type="InterPro" id="IPR017853">
    <property type="entry name" value="GH"/>
</dbReference>
<evidence type="ECO:0000256" key="4">
    <source>
        <dbReference type="ARBA" id="ARBA00012756"/>
    </source>
</evidence>
<keyword evidence="5" id="KW-0732">Signal</keyword>
<dbReference type="InterPro" id="IPR025972">
    <property type="entry name" value="BetaGal_dom3"/>
</dbReference>
<dbReference type="GO" id="GO:0016020">
    <property type="term" value="C:membrane"/>
    <property type="evidence" value="ECO:0007669"/>
    <property type="project" value="UniProtKB-SubCell"/>
</dbReference>
<dbReference type="InterPro" id="IPR037110">
    <property type="entry name" value="Betagal_dom2_sf"/>
</dbReference>
<dbReference type="GO" id="GO:0005975">
    <property type="term" value="P:carbohydrate metabolic process"/>
    <property type="evidence" value="ECO:0007669"/>
    <property type="project" value="InterPro"/>
</dbReference>
<feature type="transmembrane region" description="Helical" evidence="12">
    <location>
        <begin position="330"/>
        <end position="348"/>
    </location>
</feature>
<dbReference type="SUPFAM" id="SSF49785">
    <property type="entry name" value="Galactose-binding domain-like"/>
    <property type="match status" value="2"/>
</dbReference>
<feature type="transmembrane region" description="Helical" evidence="12">
    <location>
        <begin position="291"/>
        <end position="310"/>
    </location>
</feature>
<proteinExistence type="inferred from homology"/>
<dbReference type="Gene3D" id="3.20.20.80">
    <property type="entry name" value="Glycosidases"/>
    <property type="match status" value="1"/>
</dbReference>
<evidence type="ECO:0000256" key="5">
    <source>
        <dbReference type="ARBA" id="ARBA00022729"/>
    </source>
</evidence>
<keyword evidence="8 9" id="KW-0326">Glycosidase</keyword>
<feature type="domain" description="Beta-galactosidase" evidence="13">
    <location>
        <begin position="687"/>
        <end position="864"/>
    </location>
</feature>
<dbReference type="InterPro" id="IPR025300">
    <property type="entry name" value="BetaGal_jelly_roll_dom"/>
</dbReference>
<dbReference type="Proteomes" id="UP001140562">
    <property type="component" value="Unassembled WGS sequence"/>
</dbReference>
<evidence type="ECO:0000256" key="1">
    <source>
        <dbReference type="ARBA" id="ARBA00001412"/>
    </source>
</evidence>
<dbReference type="Gene3D" id="2.60.390.10">
    <property type="entry name" value="Beta-galactosidase, domain 3"/>
    <property type="match status" value="1"/>
</dbReference>
<feature type="transmembrane region" description="Helical" evidence="12">
    <location>
        <begin position="100"/>
        <end position="122"/>
    </location>
</feature>
<evidence type="ECO:0000256" key="10">
    <source>
        <dbReference type="RuleBase" id="RU003679"/>
    </source>
</evidence>
<accession>A0A9W9C2Y9</accession>
<dbReference type="Pfam" id="PF13364">
    <property type="entry name" value="BetaGal_ABD2"/>
    <property type="match status" value="2"/>
</dbReference>
<keyword evidence="6 9" id="KW-0378">Hydrolase</keyword>
<evidence type="ECO:0000313" key="15">
    <source>
        <dbReference type="Proteomes" id="UP001140562"/>
    </source>
</evidence>
<dbReference type="Gene3D" id="2.60.120.260">
    <property type="entry name" value="Galactose-binding domain-like"/>
    <property type="match status" value="2"/>
</dbReference>
<name>A0A9W9C2Y9_9PLEO</name>
<feature type="transmembrane region" description="Helical" evidence="12">
    <location>
        <begin position="41"/>
        <end position="63"/>
    </location>
</feature>
<dbReference type="FunFam" id="2.60.120.260:FF:000065">
    <property type="entry name" value="Beta-galactosidase A"/>
    <property type="match status" value="1"/>
</dbReference>
<reference evidence="14" key="1">
    <citation type="submission" date="2022-10" db="EMBL/GenBank/DDBJ databases">
        <title>Tapping the CABI collections for fungal endophytes: first genome assemblies for Collariella, Neodidymelliopsis, Ascochyta clinopodiicola, Didymella pomorum, Didymosphaeria variabile, Neocosmospora piperis and Neocucurbitaria cava.</title>
        <authorList>
            <person name="Hill R."/>
        </authorList>
    </citation>
    <scope>NUCLEOTIDE SEQUENCE</scope>
    <source>
        <strain evidence="14">IMI 360193</strain>
    </source>
</reference>
<dbReference type="GO" id="GO:0004565">
    <property type="term" value="F:beta-galactosidase activity"/>
    <property type="evidence" value="ECO:0007669"/>
    <property type="project" value="UniProtKB-EC"/>
</dbReference>
<dbReference type="InterPro" id="IPR008979">
    <property type="entry name" value="Galactose-bd-like_sf"/>
</dbReference>
<dbReference type="SUPFAM" id="SSF51445">
    <property type="entry name" value="(Trans)glycosidases"/>
    <property type="match status" value="1"/>
</dbReference>
<keyword evidence="7" id="KW-0325">Glycoprotein</keyword>
<feature type="compositionally biased region" description="Basic and acidic residues" evidence="11">
    <location>
        <begin position="1"/>
        <end position="15"/>
    </location>
</feature>
<dbReference type="InterPro" id="IPR001944">
    <property type="entry name" value="Glycoside_Hdrlase_35"/>
</dbReference>
<dbReference type="Pfam" id="PF01301">
    <property type="entry name" value="Glyco_hydro_35"/>
    <property type="match status" value="1"/>
</dbReference>
<dbReference type="InterPro" id="IPR019801">
    <property type="entry name" value="Glyco_hydro_35_CS"/>
</dbReference>
<evidence type="ECO:0000256" key="6">
    <source>
        <dbReference type="ARBA" id="ARBA00022801"/>
    </source>
</evidence>
<dbReference type="EMBL" id="JAPEUV010000014">
    <property type="protein sequence ID" value="KAJ4340882.1"/>
    <property type="molecule type" value="Genomic_DNA"/>
</dbReference>
<dbReference type="Pfam" id="PF13363">
    <property type="entry name" value="BetaGal_dom3"/>
    <property type="match status" value="1"/>
</dbReference>
<evidence type="ECO:0000256" key="9">
    <source>
        <dbReference type="RuleBase" id="RU000675"/>
    </source>
</evidence>
<evidence type="ECO:0000256" key="3">
    <source>
        <dbReference type="ARBA" id="ARBA00009809"/>
    </source>
</evidence>
<dbReference type="SUPFAM" id="SSF103473">
    <property type="entry name" value="MFS general substrate transporter"/>
    <property type="match status" value="1"/>
</dbReference>
<dbReference type="PRINTS" id="PR00742">
    <property type="entry name" value="GLHYDRLASE35"/>
</dbReference>
<gene>
    <name evidence="14" type="ORF">N0V87_002236</name>
</gene>